<accession>A0ABV9KZQ2</accession>
<feature type="chain" id="PRO_5045456511" evidence="1">
    <location>
        <begin position="23"/>
        <end position="308"/>
    </location>
</feature>
<dbReference type="Gene3D" id="2.60.40.2630">
    <property type="match status" value="1"/>
</dbReference>
<dbReference type="EMBL" id="JBHSGN010000094">
    <property type="protein sequence ID" value="MFC4675248.1"/>
    <property type="molecule type" value="Genomic_DNA"/>
</dbReference>
<dbReference type="Pfam" id="PF13149">
    <property type="entry name" value="Mfa_like_1"/>
    <property type="match status" value="1"/>
</dbReference>
<feature type="signal peptide" evidence="1">
    <location>
        <begin position="1"/>
        <end position="22"/>
    </location>
</feature>
<sequence length="308" mass="34889">MKKILIITVLFFSALALFFSCSDENLPDGGGSLNETELHLKSVAVYNERGGSLSGTISEFTNGDAIGLYLQEYHRGYPFPHAVRENYGWRLSEPVFLSSEPVRLFAYYPFRLEDHANLEAKQVEVEHISQTDYMHGQAEGDYVSRDKSYADIVMKHVLALVQFKFIRNNYPHDCSVQRVSINNADGVSQLRSKGVLDLESGEIAILDGYYDKAAITPEDMNFYEPYSGEEEFARILVMPIEPVRNDGDLFFEFEIDGRIYTWPVKAGTCWQSGNKYTYEVDMVPVARSLKSSGETGNINVVLTQTSRY</sequence>
<protein>
    <submittedName>
        <fullName evidence="2">Fimbrillin family protein</fullName>
    </submittedName>
</protein>
<dbReference type="PROSITE" id="PS51257">
    <property type="entry name" value="PROKAR_LIPOPROTEIN"/>
    <property type="match status" value="1"/>
</dbReference>
<keyword evidence="1" id="KW-0732">Signal</keyword>
<gene>
    <name evidence="2" type="ORF">ACFO6W_16225</name>
</gene>
<evidence type="ECO:0000313" key="2">
    <source>
        <dbReference type="EMBL" id="MFC4675248.1"/>
    </source>
</evidence>
<reference evidence="3" key="1">
    <citation type="journal article" date="2019" name="Int. J. Syst. Evol. Microbiol.">
        <title>The Global Catalogue of Microorganisms (GCM) 10K type strain sequencing project: providing services to taxonomists for standard genome sequencing and annotation.</title>
        <authorList>
            <consortium name="The Broad Institute Genomics Platform"/>
            <consortium name="The Broad Institute Genome Sequencing Center for Infectious Disease"/>
            <person name="Wu L."/>
            <person name="Ma J."/>
        </authorList>
    </citation>
    <scope>NUCLEOTIDE SEQUENCE [LARGE SCALE GENOMIC DNA]</scope>
    <source>
        <strain evidence="3">CCUG 66188</strain>
    </source>
</reference>
<dbReference type="CDD" id="cd13121">
    <property type="entry name" value="BF2867_like_C"/>
    <property type="match status" value="1"/>
</dbReference>
<evidence type="ECO:0000256" key="1">
    <source>
        <dbReference type="SAM" id="SignalP"/>
    </source>
</evidence>
<dbReference type="InterPro" id="IPR025049">
    <property type="entry name" value="Mfa-like_1"/>
</dbReference>
<dbReference type="RefSeq" id="WP_379998315.1">
    <property type="nucleotide sequence ID" value="NZ_JBHSGN010000094.1"/>
</dbReference>
<proteinExistence type="predicted"/>
<dbReference type="InterPro" id="IPR042278">
    <property type="entry name" value="Mfa-like_1_N"/>
</dbReference>
<evidence type="ECO:0000313" key="3">
    <source>
        <dbReference type="Proteomes" id="UP001596023"/>
    </source>
</evidence>
<name>A0ABV9KZQ2_9BACT</name>
<dbReference type="Proteomes" id="UP001596023">
    <property type="component" value="Unassembled WGS sequence"/>
</dbReference>
<organism evidence="2 3">
    <name type="scientific">Dysgonomonas termitidis</name>
    <dbReference type="NCBI Taxonomy" id="1516126"/>
    <lineage>
        <taxon>Bacteria</taxon>
        <taxon>Pseudomonadati</taxon>
        <taxon>Bacteroidota</taxon>
        <taxon>Bacteroidia</taxon>
        <taxon>Bacteroidales</taxon>
        <taxon>Dysgonomonadaceae</taxon>
        <taxon>Dysgonomonas</taxon>
    </lineage>
</organism>
<keyword evidence="3" id="KW-1185">Reference proteome</keyword>
<comment type="caution">
    <text evidence="2">The sequence shown here is derived from an EMBL/GenBank/DDBJ whole genome shotgun (WGS) entry which is preliminary data.</text>
</comment>
<dbReference type="Gene3D" id="2.60.40.2620">
    <property type="entry name" value="Fimbrillin-like"/>
    <property type="match status" value="1"/>
</dbReference>
<dbReference type="CDD" id="cd13120">
    <property type="entry name" value="BF2867_like_N"/>
    <property type="match status" value="1"/>
</dbReference>